<organism evidence="5">
    <name type="scientific">viral metagenome</name>
    <dbReference type="NCBI Taxonomy" id="1070528"/>
    <lineage>
        <taxon>unclassified sequences</taxon>
        <taxon>metagenomes</taxon>
        <taxon>organismal metagenomes</taxon>
    </lineage>
</organism>
<dbReference type="GO" id="GO:0004721">
    <property type="term" value="F:phosphoprotein phosphatase activity"/>
    <property type="evidence" value="ECO:0007669"/>
    <property type="project" value="UniProtKB-KW"/>
</dbReference>
<dbReference type="AlphaFoldDB" id="A0A6C0IG55"/>
<dbReference type="PROSITE" id="PS00383">
    <property type="entry name" value="TYR_PHOSPHATASE_1"/>
    <property type="match status" value="1"/>
</dbReference>
<dbReference type="InterPro" id="IPR029021">
    <property type="entry name" value="Prot-tyrosine_phosphatase-like"/>
</dbReference>
<proteinExistence type="predicted"/>
<dbReference type="GO" id="GO:0005737">
    <property type="term" value="C:cytoplasm"/>
    <property type="evidence" value="ECO:0007669"/>
    <property type="project" value="TreeGrafter"/>
</dbReference>
<dbReference type="InterPro" id="IPR000340">
    <property type="entry name" value="Dual-sp_phosphatase_cat-dom"/>
</dbReference>
<dbReference type="PANTHER" id="PTHR10159">
    <property type="entry name" value="DUAL SPECIFICITY PROTEIN PHOSPHATASE"/>
    <property type="match status" value="1"/>
</dbReference>
<evidence type="ECO:0000256" key="2">
    <source>
        <dbReference type="ARBA" id="ARBA00022912"/>
    </source>
</evidence>
<dbReference type="InterPro" id="IPR016130">
    <property type="entry name" value="Tyr_Pase_AS"/>
</dbReference>
<evidence type="ECO:0000259" key="3">
    <source>
        <dbReference type="PROSITE" id="PS50054"/>
    </source>
</evidence>
<feature type="domain" description="Tyrosine specific protein phosphatases" evidence="4">
    <location>
        <begin position="91"/>
        <end position="140"/>
    </location>
</feature>
<keyword evidence="2" id="KW-0904">Protein phosphatase</keyword>
<accession>A0A6C0IG55</accession>
<dbReference type="GO" id="GO:0043409">
    <property type="term" value="P:negative regulation of MAPK cascade"/>
    <property type="evidence" value="ECO:0007669"/>
    <property type="project" value="TreeGrafter"/>
</dbReference>
<evidence type="ECO:0000313" key="5">
    <source>
        <dbReference type="EMBL" id="QHT91446.1"/>
    </source>
</evidence>
<dbReference type="CDD" id="cd14498">
    <property type="entry name" value="DSP"/>
    <property type="match status" value="1"/>
</dbReference>
<dbReference type="PROSITE" id="PS50054">
    <property type="entry name" value="TYR_PHOSPHATASE_DUAL"/>
    <property type="match status" value="1"/>
</dbReference>
<reference evidence="5" key="1">
    <citation type="journal article" date="2020" name="Nature">
        <title>Giant virus diversity and host interactions through global metagenomics.</title>
        <authorList>
            <person name="Schulz F."/>
            <person name="Roux S."/>
            <person name="Paez-Espino D."/>
            <person name="Jungbluth S."/>
            <person name="Walsh D.A."/>
            <person name="Denef V.J."/>
            <person name="McMahon K.D."/>
            <person name="Konstantinidis K.T."/>
            <person name="Eloe-Fadrosh E.A."/>
            <person name="Kyrpides N.C."/>
            <person name="Woyke T."/>
        </authorList>
    </citation>
    <scope>NUCLEOTIDE SEQUENCE</scope>
    <source>
        <strain evidence="5">GVMAG-M-3300023184-77</strain>
    </source>
</reference>
<dbReference type="Gene3D" id="3.90.190.10">
    <property type="entry name" value="Protein tyrosine phosphatase superfamily"/>
    <property type="match status" value="1"/>
</dbReference>
<protein>
    <recommendedName>
        <fullName evidence="6">Dual specificity phosphatase catalytic domain</fullName>
    </recommendedName>
</protein>
<name>A0A6C0IG55_9ZZZZ</name>
<dbReference type="SMART" id="SM00195">
    <property type="entry name" value="DSPc"/>
    <property type="match status" value="1"/>
</dbReference>
<dbReference type="EMBL" id="MN740165">
    <property type="protein sequence ID" value="QHT91446.1"/>
    <property type="molecule type" value="Genomic_DNA"/>
</dbReference>
<evidence type="ECO:0000259" key="4">
    <source>
        <dbReference type="PROSITE" id="PS50056"/>
    </source>
</evidence>
<feature type="domain" description="Tyrosine-protein phosphatase" evidence="3">
    <location>
        <begin position="8"/>
        <end position="152"/>
    </location>
</feature>
<dbReference type="PROSITE" id="PS50056">
    <property type="entry name" value="TYR_PHOSPHATASE_2"/>
    <property type="match status" value="1"/>
</dbReference>
<dbReference type="InterPro" id="IPR000387">
    <property type="entry name" value="Tyr_Pase_dom"/>
</dbReference>
<dbReference type="SUPFAM" id="SSF52799">
    <property type="entry name" value="(Phosphotyrosine protein) phosphatases II"/>
    <property type="match status" value="1"/>
</dbReference>
<dbReference type="PANTHER" id="PTHR10159:SF519">
    <property type="entry name" value="DUAL SPECIFICITY PROTEIN PHOSPHATASE MPK3"/>
    <property type="match status" value="1"/>
</dbReference>
<dbReference type="InterPro" id="IPR020422">
    <property type="entry name" value="TYR_PHOSPHATASE_DUAL_dom"/>
</dbReference>
<sequence length="162" mass="18843">MSFPFKNNADLILPGLWLGNGKASMDEDFLKKNDITVVFNCTKDLPFHSSIKRRYRVPVDDNLQAEEIRNLELWSYEIIFKLTKEHNLNNVLVHCYAGMQRSAAVVAMYLIAHNRMKTDEAISFLKEKRTIVFLPFPNFYDAIQGFQKSYEKNILPSLMDSM</sequence>
<keyword evidence="1" id="KW-0378">Hydrolase</keyword>
<evidence type="ECO:0000256" key="1">
    <source>
        <dbReference type="ARBA" id="ARBA00022801"/>
    </source>
</evidence>
<dbReference type="Pfam" id="PF00782">
    <property type="entry name" value="DSPc"/>
    <property type="match status" value="1"/>
</dbReference>
<evidence type="ECO:0008006" key="6">
    <source>
        <dbReference type="Google" id="ProtNLM"/>
    </source>
</evidence>